<accession>A0A6N9NMC1</accession>
<keyword evidence="2 4" id="KW-0442">Lipid degradation</keyword>
<keyword evidence="3 4" id="KW-0443">Lipid metabolism</keyword>
<evidence type="ECO:0000313" key="7">
    <source>
        <dbReference type="Proteomes" id="UP000470771"/>
    </source>
</evidence>
<dbReference type="CDD" id="cd07205">
    <property type="entry name" value="Pat_PNPLA6_PNPLA7_NTE1_like"/>
    <property type="match status" value="1"/>
</dbReference>
<evidence type="ECO:0000256" key="2">
    <source>
        <dbReference type="ARBA" id="ARBA00022963"/>
    </source>
</evidence>
<dbReference type="RefSeq" id="WP_160633567.1">
    <property type="nucleotide sequence ID" value="NZ_WWNE01000008.1"/>
</dbReference>
<dbReference type="EMBL" id="WWNE01000008">
    <property type="protein sequence ID" value="NBG66611.1"/>
    <property type="molecule type" value="Genomic_DNA"/>
</dbReference>
<feature type="active site" description="Nucleophile" evidence="4">
    <location>
        <position position="59"/>
    </location>
</feature>
<feature type="active site" description="Proton acceptor" evidence="4">
    <location>
        <position position="208"/>
    </location>
</feature>
<keyword evidence="1 4" id="KW-0378">Hydrolase</keyword>
<protein>
    <recommendedName>
        <fullName evidence="5">PNPLA domain-containing protein</fullName>
    </recommendedName>
</protein>
<dbReference type="Gene3D" id="3.40.1090.10">
    <property type="entry name" value="Cytosolic phospholipase A2 catalytic domain"/>
    <property type="match status" value="2"/>
</dbReference>
<dbReference type="Pfam" id="PF01734">
    <property type="entry name" value="Patatin"/>
    <property type="match status" value="1"/>
</dbReference>
<dbReference type="Proteomes" id="UP000470771">
    <property type="component" value="Unassembled WGS sequence"/>
</dbReference>
<dbReference type="InterPro" id="IPR016035">
    <property type="entry name" value="Acyl_Trfase/lysoPLipase"/>
</dbReference>
<evidence type="ECO:0000256" key="4">
    <source>
        <dbReference type="PROSITE-ProRule" id="PRU01161"/>
    </source>
</evidence>
<gene>
    <name evidence="6" type="ORF">GQN54_10845</name>
</gene>
<comment type="caution">
    <text evidence="6">The sequence shown here is derived from an EMBL/GenBank/DDBJ whole genome shotgun (WGS) entry which is preliminary data.</text>
</comment>
<proteinExistence type="predicted"/>
<feature type="short sequence motif" description="GXGXXG" evidence="4">
    <location>
        <begin position="30"/>
        <end position="35"/>
    </location>
</feature>
<name>A0A6N9NMC1_9FLAO</name>
<dbReference type="InterPro" id="IPR050301">
    <property type="entry name" value="NTE"/>
</dbReference>
<evidence type="ECO:0000313" key="6">
    <source>
        <dbReference type="EMBL" id="NBG66611.1"/>
    </source>
</evidence>
<dbReference type="PANTHER" id="PTHR14226">
    <property type="entry name" value="NEUROPATHY TARGET ESTERASE/SWISS CHEESE D.MELANOGASTER"/>
    <property type="match status" value="1"/>
</dbReference>
<organism evidence="6 7">
    <name type="scientific">Acidiluteibacter ferrifornacis</name>
    <dbReference type="NCBI Taxonomy" id="2692424"/>
    <lineage>
        <taxon>Bacteria</taxon>
        <taxon>Pseudomonadati</taxon>
        <taxon>Bacteroidota</taxon>
        <taxon>Flavobacteriia</taxon>
        <taxon>Flavobacteriales</taxon>
        <taxon>Cryomorphaceae</taxon>
        <taxon>Acidiluteibacter</taxon>
    </lineage>
</organism>
<dbReference type="AlphaFoldDB" id="A0A6N9NMC1"/>
<feature type="domain" description="PNPLA" evidence="5">
    <location>
        <begin position="26"/>
        <end position="221"/>
    </location>
</feature>
<evidence type="ECO:0000256" key="3">
    <source>
        <dbReference type="ARBA" id="ARBA00023098"/>
    </source>
</evidence>
<evidence type="ECO:0000259" key="5">
    <source>
        <dbReference type="PROSITE" id="PS51635"/>
    </source>
</evidence>
<evidence type="ECO:0000256" key="1">
    <source>
        <dbReference type="ARBA" id="ARBA00022801"/>
    </source>
</evidence>
<keyword evidence="7" id="KW-1185">Reference proteome</keyword>
<dbReference type="PANTHER" id="PTHR14226:SF29">
    <property type="entry name" value="NEUROPATHY TARGET ESTERASE SWS"/>
    <property type="match status" value="1"/>
</dbReference>
<sequence length="760" mass="86792">MFKYIRQLTFLLISLPFVLNGQKVGVVLSGGGASGAAHIGVLKALEDNNIPIDYITGTSIGALVGALYASGKTPREIEALFISDDFIKWSNGVAIDRYSFYYKQEDPSAEVVNIDFNLDTLFENNLPTSFISSVPIDFGLLKLFAPASAAAQYNFDSLFIPFRCIAADITNGREYPFYNGDLSTAVRASMAYPFYLSPIKHNNRLLFDGGLYNNFPSDIMYNDFMPDYIIGSNVSRADLPPTEDNLISQIKSMLSKESNYTIECAKGIIISPNVEEITLLDFEENYSAIQEGYRATINVMDSIKEHVRVSKSDSLLYEERRQFINKKKPLLFGDVSVDGIDEQQTNYIFKQALKNKSYFEFDKLEQSYMRLLSDRGIREIYPLATYNNATGLYDLNLHIKKEKAFQVEFGGIISTRPINTGFVGLRYNRMKKTNLTLSGNIYFGKLHSSAKISTRMEFPNKLPIYSELSYTASKWDFFNSSTTILEDINPSYLIKNESFIEAKVGTPIRFKGKLELGTTLFSLENEYYQNNNFLRTDTADINEFKGFSPYLGYTRSTLDEKQFAKTGSFLQLQARWVYGDEKNKPGSTSLESEKSFNKREWFELKFKYENYFLSKHKFKLGAQFEFISTNQPFFSNYTSTVLIAPSFKPLPEMATLFQYQYRTHSYSGIGLKSIYSIFKKLDVRLEGYLFQPFQEILDVNKQPSYGEELSTRDFIATATAVYSTRIGPIAASFNYYDKAVDQYKFLIHFGYIIFNKKALD</sequence>
<feature type="short sequence motif" description="GXSXG" evidence="4">
    <location>
        <begin position="57"/>
        <end position="61"/>
    </location>
</feature>
<reference evidence="6 7" key="1">
    <citation type="submission" date="2019-12" db="EMBL/GenBank/DDBJ databases">
        <authorList>
            <person name="Zhao J."/>
        </authorList>
    </citation>
    <scope>NUCLEOTIDE SEQUENCE [LARGE SCALE GENOMIC DNA]</scope>
    <source>
        <strain evidence="6 7">S-15</strain>
    </source>
</reference>
<dbReference type="PROSITE" id="PS51635">
    <property type="entry name" value="PNPLA"/>
    <property type="match status" value="1"/>
</dbReference>
<dbReference type="GO" id="GO:0016042">
    <property type="term" value="P:lipid catabolic process"/>
    <property type="evidence" value="ECO:0007669"/>
    <property type="project" value="UniProtKB-UniRule"/>
</dbReference>
<feature type="short sequence motif" description="DGA/G" evidence="4">
    <location>
        <begin position="208"/>
        <end position="210"/>
    </location>
</feature>
<dbReference type="SUPFAM" id="SSF52151">
    <property type="entry name" value="FabD/lysophospholipase-like"/>
    <property type="match status" value="1"/>
</dbReference>
<dbReference type="GO" id="GO:0016787">
    <property type="term" value="F:hydrolase activity"/>
    <property type="evidence" value="ECO:0007669"/>
    <property type="project" value="UniProtKB-UniRule"/>
</dbReference>
<dbReference type="InterPro" id="IPR002641">
    <property type="entry name" value="PNPLA_dom"/>
</dbReference>